<dbReference type="EMBL" id="PRDL01000001">
    <property type="protein sequence ID" value="MBE8717185.1"/>
    <property type="molecule type" value="Genomic_DNA"/>
</dbReference>
<dbReference type="Proteomes" id="UP000652567">
    <property type="component" value="Unassembled WGS sequence"/>
</dbReference>
<evidence type="ECO:0000313" key="4">
    <source>
        <dbReference type="EMBL" id="MBE8717185.1"/>
    </source>
</evidence>
<dbReference type="InterPro" id="IPR023393">
    <property type="entry name" value="START-like_dom_sf"/>
</dbReference>
<dbReference type="InterPro" id="IPR032710">
    <property type="entry name" value="NTF2-like_dom_sf"/>
</dbReference>
<dbReference type="Pfam" id="PF08327">
    <property type="entry name" value="AHSA1"/>
    <property type="match status" value="1"/>
</dbReference>
<sequence>MMTDTLTVTATIKAPSAQVWQAFNDPQAIQQWNQASPDWHCPASENDLRIGGRFKHTMAARDGSFSFDFSGIYTRVDTEKHLAYSMDDGRTAVVHFIQTTPDTTRIVTEFQAENEHSLEEQQQGWQAILDSFKNYVEHSGEQKTDAHLNRNDIKNFITKFNEGFARNDLNFLVDQITDNMVWKMPGSPDTIGKAGFRNMMADMENHEPATLLINSILVDGNQAVADGTMTTRKDGKEETWAFCDIYTLSHQGGLKISAMHCYVVQVNTPQ</sequence>
<dbReference type="SUPFAM" id="SSF54427">
    <property type="entry name" value="NTF2-like"/>
    <property type="match status" value="1"/>
</dbReference>
<comment type="caution">
    <text evidence="4">The sequence shown here is derived from an EMBL/GenBank/DDBJ whole genome shotgun (WGS) entry which is preliminary data.</text>
</comment>
<accession>A0A928V4R6</accession>
<reference evidence="4" key="1">
    <citation type="submission" date="2018-07" db="EMBL/GenBank/DDBJ databases">
        <title>Genome assembly of strain Ka43.</title>
        <authorList>
            <person name="Kukolya J."/>
            <person name="Nagy I."/>
            <person name="Horvath B."/>
            <person name="Toth A."/>
        </authorList>
    </citation>
    <scope>NUCLEOTIDE SEQUENCE</scope>
    <source>
        <strain evidence="4">KB43</strain>
    </source>
</reference>
<organism evidence="4 5">
    <name type="scientific">Cellvibrio polysaccharolyticus</name>
    <dbReference type="NCBI Taxonomy" id="2082724"/>
    <lineage>
        <taxon>Bacteria</taxon>
        <taxon>Pseudomonadati</taxon>
        <taxon>Pseudomonadota</taxon>
        <taxon>Gammaproteobacteria</taxon>
        <taxon>Cellvibrionales</taxon>
        <taxon>Cellvibrionaceae</taxon>
        <taxon>Cellvibrio</taxon>
    </lineage>
</organism>
<evidence type="ECO:0000259" key="2">
    <source>
        <dbReference type="Pfam" id="PF08327"/>
    </source>
</evidence>
<comment type="similarity">
    <text evidence="1">Belongs to the AHA1 family.</text>
</comment>
<keyword evidence="5" id="KW-1185">Reference proteome</keyword>
<feature type="domain" description="SnoaL-like" evidence="3">
    <location>
        <begin position="158"/>
        <end position="252"/>
    </location>
</feature>
<protein>
    <recommendedName>
        <fullName evidence="6">SnoaL-like domain-containing protein</fullName>
    </recommendedName>
</protein>
<dbReference type="Pfam" id="PF12680">
    <property type="entry name" value="SnoaL_2"/>
    <property type="match status" value="1"/>
</dbReference>
<evidence type="ECO:0000313" key="5">
    <source>
        <dbReference type="Proteomes" id="UP000652567"/>
    </source>
</evidence>
<name>A0A928V4R6_9GAMM</name>
<proteinExistence type="inferred from homology"/>
<dbReference type="SUPFAM" id="SSF55961">
    <property type="entry name" value="Bet v1-like"/>
    <property type="match status" value="1"/>
</dbReference>
<dbReference type="AlphaFoldDB" id="A0A928V4R6"/>
<gene>
    <name evidence="4" type="ORF">C4F51_08285</name>
</gene>
<evidence type="ECO:0008006" key="6">
    <source>
        <dbReference type="Google" id="ProtNLM"/>
    </source>
</evidence>
<evidence type="ECO:0000259" key="3">
    <source>
        <dbReference type="Pfam" id="PF12680"/>
    </source>
</evidence>
<dbReference type="InterPro" id="IPR037401">
    <property type="entry name" value="SnoaL-like"/>
</dbReference>
<evidence type="ECO:0000256" key="1">
    <source>
        <dbReference type="ARBA" id="ARBA00006817"/>
    </source>
</evidence>
<dbReference type="InterPro" id="IPR013538">
    <property type="entry name" value="ASHA1/2-like_C"/>
</dbReference>
<feature type="domain" description="Activator of Hsp90 ATPase homologue 1/2-like C-terminal" evidence="2">
    <location>
        <begin position="13"/>
        <end position="137"/>
    </location>
</feature>
<dbReference type="Gene3D" id="3.10.450.50">
    <property type="match status" value="1"/>
</dbReference>
<dbReference type="Gene3D" id="3.30.530.20">
    <property type="match status" value="1"/>
</dbReference>